<accession>A0ABM5UUN0</accession>
<organism evidence="1 2">
    <name type="scientific">Candidatus Coxiella mudrowiae</name>
    <dbReference type="NCBI Taxonomy" id="2054173"/>
    <lineage>
        <taxon>Bacteria</taxon>
        <taxon>Pseudomonadati</taxon>
        <taxon>Pseudomonadota</taxon>
        <taxon>Gammaproteobacteria</taxon>
        <taxon>Legionellales</taxon>
        <taxon>Coxiellaceae</taxon>
        <taxon>Coxiella</taxon>
    </lineage>
</organism>
<evidence type="ECO:0000313" key="1">
    <source>
        <dbReference type="EMBL" id="AKQ33672.1"/>
    </source>
</evidence>
<evidence type="ECO:0000313" key="2">
    <source>
        <dbReference type="Proteomes" id="UP000063965"/>
    </source>
</evidence>
<reference evidence="1 2" key="1">
    <citation type="journal article" date="2015" name="Genome Biol. Evol.">
        <title>Distinctive Genome Reduction Rates Revealed by Genomic Analyses of Two Coxiella-Like Endosymbionts in Ticks.</title>
        <authorList>
            <person name="Gottlieb Y."/>
            <person name="Lalzar I."/>
            <person name="Klasson L."/>
        </authorList>
    </citation>
    <scope>NUCLEOTIDE SEQUENCE [LARGE SCALE GENOMIC DNA]</scope>
    <source>
        <strain evidence="1 2">CRt</strain>
    </source>
</reference>
<keyword evidence="2" id="KW-1185">Reference proteome</keyword>
<name>A0ABM5UUN0_9COXI</name>
<sequence length="87" mass="9794">MVRFSEIETYSGSELQAGPSASMLLLRYFLNSGHHWIQIRKIKFKTCSTTGKQSEVSLILFLILPVQSIVSMRNTASKLRAGFWPGC</sequence>
<gene>
    <name evidence="1" type="ORF">CleRT_09550</name>
</gene>
<dbReference type="Proteomes" id="UP000063965">
    <property type="component" value="Chromosome"/>
</dbReference>
<proteinExistence type="predicted"/>
<protein>
    <submittedName>
        <fullName evidence="1">Uncharacterized protein</fullName>
    </submittedName>
</protein>
<dbReference type="EMBL" id="CP011126">
    <property type="protein sequence ID" value="AKQ33672.1"/>
    <property type="molecule type" value="Genomic_DNA"/>
</dbReference>